<dbReference type="Proteomes" id="UP000033710">
    <property type="component" value="Unassembled WGS sequence"/>
</dbReference>
<dbReference type="KEGG" id="ssck:SPSK_10178"/>
<gene>
    <name evidence="1" type="ORF">SPSK_10178</name>
</gene>
<proteinExistence type="predicted"/>
<organism evidence="1 2">
    <name type="scientific">Sporothrix schenckii 1099-18</name>
    <dbReference type="NCBI Taxonomy" id="1397361"/>
    <lineage>
        <taxon>Eukaryota</taxon>
        <taxon>Fungi</taxon>
        <taxon>Dikarya</taxon>
        <taxon>Ascomycota</taxon>
        <taxon>Pezizomycotina</taxon>
        <taxon>Sordariomycetes</taxon>
        <taxon>Sordariomycetidae</taxon>
        <taxon>Ophiostomatales</taxon>
        <taxon>Ophiostomataceae</taxon>
        <taxon>Sporothrix</taxon>
    </lineage>
</organism>
<comment type="caution">
    <text evidence="1">The sequence shown here is derived from an EMBL/GenBank/DDBJ whole genome shotgun (WGS) entry which is preliminary data.</text>
</comment>
<dbReference type="EMBL" id="AXCR01000007">
    <property type="protein sequence ID" value="KJR84822.1"/>
    <property type="molecule type" value="Genomic_DNA"/>
</dbReference>
<reference evidence="1 2" key="2">
    <citation type="journal article" date="2015" name="Eukaryot. Cell">
        <title>Asexual propagation of a virulent clone complex in a human and feline outbreak of sporotrichosis.</title>
        <authorList>
            <person name="Teixeira Mde M."/>
            <person name="Rodrigues A.M."/>
            <person name="Tsui C.K."/>
            <person name="de Almeida L.G."/>
            <person name="Van Diepeningen A.D."/>
            <person name="van den Ende B.G."/>
            <person name="Fernandes G.F."/>
            <person name="Kano R."/>
            <person name="Hamelin R.C."/>
            <person name="Lopes-Bezerra L.M."/>
            <person name="Vasconcelos A.T."/>
            <person name="de Hoog S."/>
            <person name="de Camargo Z.P."/>
            <person name="Felipe M.S."/>
        </authorList>
    </citation>
    <scope>NUCLEOTIDE SEQUENCE [LARGE SCALE GENOMIC DNA]</scope>
    <source>
        <strain evidence="1 2">1099-18</strain>
    </source>
</reference>
<dbReference type="GeneID" id="27672005"/>
<dbReference type="AlphaFoldDB" id="A0A0F2M5C0"/>
<dbReference type="RefSeq" id="XP_016587498.1">
    <property type="nucleotide sequence ID" value="XM_016736728.1"/>
</dbReference>
<reference evidence="1 2" key="1">
    <citation type="journal article" date="2014" name="BMC Genomics">
        <title>Comparative genomics of the major fungal agents of human and animal Sporotrichosis: Sporothrix schenckii and Sporothrix brasiliensis.</title>
        <authorList>
            <person name="Teixeira M.M."/>
            <person name="de Almeida L.G."/>
            <person name="Kubitschek-Barreira P."/>
            <person name="Alves F.L."/>
            <person name="Kioshima E.S."/>
            <person name="Abadio A.K."/>
            <person name="Fernandes L."/>
            <person name="Derengowski L.S."/>
            <person name="Ferreira K.S."/>
            <person name="Souza R.C."/>
            <person name="Ruiz J.C."/>
            <person name="de Andrade N.C."/>
            <person name="Paes H.C."/>
            <person name="Nicola A.M."/>
            <person name="Albuquerque P."/>
            <person name="Gerber A.L."/>
            <person name="Martins V.P."/>
            <person name="Peconick L.D."/>
            <person name="Neto A.V."/>
            <person name="Chaucanez C.B."/>
            <person name="Silva P.A."/>
            <person name="Cunha O.L."/>
            <person name="de Oliveira F.F."/>
            <person name="dos Santos T.C."/>
            <person name="Barros A.L."/>
            <person name="Soares M.A."/>
            <person name="de Oliveira L.M."/>
            <person name="Marini M.M."/>
            <person name="Villalobos-Duno H."/>
            <person name="Cunha M.M."/>
            <person name="de Hoog S."/>
            <person name="da Silveira J.F."/>
            <person name="Henrissat B."/>
            <person name="Nino-Vega G.A."/>
            <person name="Cisalpino P.S."/>
            <person name="Mora-Montes H.M."/>
            <person name="Almeida S.R."/>
            <person name="Stajich J.E."/>
            <person name="Lopes-Bezerra L.M."/>
            <person name="Vasconcelos A.T."/>
            <person name="Felipe M.S."/>
        </authorList>
    </citation>
    <scope>NUCLEOTIDE SEQUENCE [LARGE SCALE GENOMIC DNA]</scope>
    <source>
        <strain evidence="1 2">1099-18</strain>
    </source>
</reference>
<name>A0A0F2M5C0_SPOSC</name>
<accession>A0A0F2M5C0</accession>
<protein>
    <submittedName>
        <fullName evidence="1">Uncharacterized protein</fullName>
    </submittedName>
</protein>
<evidence type="ECO:0000313" key="1">
    <source>
        <dbReference type="EMBL" id="KJR84822.1"/>
    </source>
</evidence>
<sequence length="81" mass="8695">MRDMELMSSSSPLPAGAMKATSALDAALNFQDMSDVINGNCKPYSIVSVVGVVTGVLMPRQTRKGMKVRVFHVAVRRAARA</sequence>
<dbReference type="VEuPathDB" id="FungiDB:SPSK_10178"/>
<evidence type="ECO:0000313" key="2">
    <source>
        <dbReference type="Proteomes" id="UP000033710"/>
    </source>
</evidence>